<dbReference type="SUPFAM" id="SSF82282">
    <property type="entry name" value="Homocysteine S-methyltransferase"/>
    <property type="match status" value="1"/>
</dbReference>
<accession>A0A1X7A8Y2</accession>
<dbReference type="AlphaFoldDB" id="A0A1X7A8Y2"/>
<evidence type="ECO:0000259" key="4">
    <source>
        <dbReference type="PROSITE" id="PS50970"/>
    </source>
</evidence>
<feature type="binding site" evidence="3">
    <location>
        <position position="294"/>
    </location>
    <ligand>
        <name>Zn(2+)</name>
        <dbReference type="ChEBI" id="CHEBI:29105"/>
    </ligand>
</feature>
<evidence type="ECO:0000256" key="3">
    <source>
        <dbReference type="PROSITE-ProRule" id="PRU00333"/>
    </source>
</evidence>
<dbReference type="PANTHER" id="PTHR11103:SF18">
    <property type="entry name" value="SLR1189 PROTEIN"/>
    <property type="match status" value="1"/>
</dbReference>
<gene>
    <name evidence="5" type="ORF">ROA7450_04103</name>
</gene>
<feature type="binding site" evidence="3">
    <location>
        <position position="224"/>
    </location>
    <ligand>
        <name>Zn(2+)</name>
        <dbReference type="ChEBI" id="CHEBI:29105"/>
    </ligand>
</feature>
<proteinExistence type="predicted"/>
<evidence type="ECO:0000256" key="2">
    <source>
        <dbReference type="ARBA" id="ARBA00022679"/>
    </source>
</evidence>
<dbReference type="GO" id="GO:0046872">
    <property type="term" value="F:metal ion binding"/>
    <property type="evidence" value="ECO:0007669"/>
    <property type="project" value="UniProtKB-KW"/>
</dbReference>
<keyword evidence="2 3" id="KW-0808">Transferase</keyword>
<dbReference type="InterPro" id="IPR036589">
    <property type="entry name" value="HCY_dom_sf"/>
</dbReference>
<dbReference type="GO" id="GO:0032259">
    <property type="term" value="P:methylation"/>
    <property type="evidence" value="ECO:0007669"/>
    <property type="project" value="UniProtKB-KW"/>
</dbReference>
<dbReference type="Gene3D" id="3.20.20.330">
    <property type="entry name" value="Homocysteine-binding-like domain"/>
    <property type="match status" value="1"/>
</dbReference>
<dbReference type="PROSITE" id="PS50970">
    <property type="entry name" value="HCY"/>
    <property type="match status" value="1"/>
</dbReference>
<dbReference type="RefSeq" id="WP_200812992.1">
    <property type="nucleotide sequence ID" value="NZ_FWFX01000021.1"/>
</dbReference>
<keyword evidence="6" id="KW-1185">Reference proteome</keyword>
<feature type="domain" description="Hcy-binding" evidence="4">
    <location>
        <begin position="2"/>
        <end position="308"/>
    </location>
</feature>
<keyword evidence="3" id="KW-0479">Metal-binding</keyword>
<dbReference type="GO" id="GO:0008168">
    <property type="term" value="F:methyltransferase activity"/>
    <property type="evidence" value="ECO:0007669"/>
    <property type="project" value="UniProtKB-UniRule"/>
</dbReference>
<dbReference type="EMBL" id="FWFX01000021">
    <property type="protein sequence ID" value="SLN73143.1"/>
    <property type="molecule type" value="Genomic_DNA"/>
</dbReference>
<evidence type="ECO:0000313" key="5">
    <source>
        <dbReference type="EMBL" id="SLN73143.1"/>
    </source>
</evidence>
<dbReference type="PANTHER" id="PTHR11103">
    <property type="entry name" value="SLR1189 PROTEIN"/>
    <property type="match status" value="1"/>
</dbReference>
<dbReference type="InterPro" id="IPR003726">
    <property type="entry name" value="HCY_dom"/>
</dbReference>
<organism evidence="5 6">
    <name type="scientific">Roseovarius albus</name>
    <dbReference type="NCBI Taxonomy" id="1247867"/>
    <lineage>
        <taxon>Bacteria</taxon>
        <taxon>Pseudomonadati</taxon>
        <taxon>Pseudomonadota</taxon>
        <taxon>Alphaproteobacteria</taxon>
        <taxon>Rhodobacterales</taxon>
        <taxon>Roseobacteraceae</taxon>
        <taxon>Roseovarius</taxon>
    </lineage>
</organism>
<feature type="binding site" evidence="3">
    <location>
        <position position="293"/>
    </location>
    <ligand>
        <name>Zn(2+)</name>
        <dbReference type="ChEBI" id="CHEBI:29105"/>
    </ligand>
</feature>
<dbReference type="Proteomes" id="UP000193061">
    <property type="component" value="Unassembled WGS sequence"/>
</dbReference>
<reference evidence="5 6" key="1">
    <citation type="submission" date="2017-03" db="EMBL/GenBank/DDBJ databases">
        <authorList>
            <person name="Afonso C.L."/>
            <person name="Miller P.J."/>
            <person name="Scott M.A."/>
            <person name="Spackman E."/>
            <person name="Goraichik I."/>
            <person name="Dimitrov K.M."/>
            <person name="Suarez D.L."/>
            <person name="Swayne D.E."/>
        </authorList>
    </citation>
    <scope>NUCLEOTIDE SEQUENCE [LARGE SCALE GENOMIC DNA]</scope>
    <source>
        <strain evidence="5 6">CECT 7450</strain>
    </source>
</reference>
<comment type="cofactor">
    <cofactor evidence="3">
        <name>Zn(2+)</name>
        <dbReference type="ChEBI" id="CHEBI:29105"/>
    </cofactor>
</comment>
<evidence type="ECO:0000313" key="6">
    <source>
        <dbReference type="Proteomes" id="UP000193061"/>
    </source>
</evidence>
<sequence>MMRRKLPHETSQHFLTDAGFETWLLFKKGFDMPCFAAYPLSQLADGRAAIEEYFRPIFDLARKNNTGLVLDTNTWRANPDWGRELGHDLEHLDAVNAVAVTSAMNMRRDFGQGLNVLINGVIGPRGDGYDPKTIMSVEEAQKYHGFQIATFAKSGVDMVSALTITNVPEAVGVANATAEAGVPCVISFTLETDGCLPTGETLGDAVTQVDEQAKIKPAYFMINCAHPDHFVNMLPKSADWTRRIVGVRANASRMSHAELDCCETLDDGDPVELGEQYQSLRQMLPNLKVFGGCCGTDHRHLSQICKSIAA</sequence>
<dbReference type="Pfam" id="PF02574">
    <property type="entry name" value="S-methyl_trans"/>
    <property type="match status" value="1"/>
</dbReference>
<keyword evidence="3" id="KW-0862">Zinc</keyword>
<evidence type="ECO:0000256" key="1">
    <source>
        <dbReference type="ARBA" id="ARBA00022603"/>
    </source>
</evidence>
<protein>
    <submittedName>
        <fullName evidence="5">Homocysteine methyltransferase</fullName>
    </submittedName>
</protein>
<keyword evidence="1 3" id="KW-0489">Methyltransferase</keyword>
<name>A0A1X7A8Y2_9RHOB</name>